<keyword evidence="2" id="KW-1185">Reference proteome</keyword>
<protein>
    <submittedName>
        <fullName evidence="1">Uncharacterized protein</fullName>
    </submittedName>
</protein>
<sequence length="315" mass="35821">MHSTIPKEIWSEHCDGYSFTDCAIRNKDMIYLLATEDKTQDEQKSKMQLLLLVQEGDNIEHGYSSFDESFWAVVCTSEKPVEQGLIIQVLGGSVIPTGGPQRDWPVEDIKQNELLPVRKAKKIDGFPWVVGSHRAVFRRVDIGTWIAVDNGLKEPEDLSDTDFLDIDGFTSNDIYAVGGKGDIWHYDGQIWKQCGFPTNDKLTAVCCAGDGNVYVAAKHKLWKGRLNRWEAICELELTDKISDLHWFNNKIWGCGKYDFLCWNGITLETEVLYQGSPLALMGTMDCCEHFLLVARRKSVWVYNGQQWVNIVPESM</sequence>
<dbReference type="AlphaFoldDB" id="A0A370QNW7"/>
<evidence type="ECO:0000313" key="1">
    <source>
        <dbReference type="EMBL" id="RDK90032.1"/>
    </source>
</evidence>
<proteinExistence type="predicted"/>
<accession>A0A370QNW7</accession>
<dbReference type="EMBL" id="QRAP01000006">
    <property type="protein sequence ID" value="RDK90032.1"/>
    <property type="molecule type" value="Genomic_DNA"/>
</dbReference>
<name>A0A370QNW7_9GAMM</name>
<gene>
    <name evidence="1" type="ORF">C8D90_106240</name>
</gene>
<organism evidence="1 2">
    <name type="scientific">Enterobacillus tribolii</name>
    <dbReference type="NCBI Taxonomy" id="1487935"/>
    <lineage>
        <taxon>Bacteria</taxon>
        <taxon>Pseudomonadati</taxon>
        <taxon>Pseudomonadota</taxon>
        <taxon>Gammaproteobacteria</taxon>
        <taxon>Enterobacterales</taxon>
        <taxon>Hafniaceae</taxon>
        <taxon>Enterobacillus</taxon>
    </lineage>
</organism>
<dbReference type="Proteomes" id="UP000254848">
    <property type="component" value="Unassembled WGS sequence"/>
</dbReference>
<dbReference type="RefSeq" id="WP_147291367.1">
    <property type="nucleotide sequence ID" value="NZ_QRAP01000006.1"/>
</dbReference>
<comment type="caution">
    <text evidence="1">The sequence shown here is derived from an EMBL/GenBank/DDBJ whole genome shotgun (WGS) entry which is preliminary data.</text>
</comment>
<reference evidence="1 2" key="1">
    <citation type="submission" date="2018-07" db="EMBL/GenBank/DDBJ databases">
        <title>Genomic Encyclopedia of Type Strains, Phase IV (KMG-IV): sequencing the most valuable type-strain genomes for metagenomic binning, comparative biology and taxonomic classification.</title>
        <authorList>
            <person name="Goeker M."/>
        </authorList>
    </citation>
    <scope>NUCLEOTIDE SEQUENCE [LARGE SCALE GENOMIC DNA]</scope>
    <source>
        <strain evidence="1 2">DSM 103736</strain>
    </source>
</reference>
<dbReference type="OrthoDB" id="6829668at2"/>
<evidence type="ECO:0000313" key="2">
    <source>
        <dbReference type="Proteomes" id="UP000254848"/>
    </source>
</evidence>